<evidence type="ECO:0000313" key="2">
    <source>
        <dbReference type="Proteomes" id="UP001164250"/>
    </source>
</evidence>
<protein>
    <submittedName>
        <fullName evidence="1">Uncharacterized protein</fullName>
    </submittedName>
</protein>
<evidence type="ECO:0000313" key="1">
    <source>
        <dbReference type="EMBL" id="KAJ0099333.1"/>
    </source>
</evidence>
<proteinExistence type="predicted"/>
<name>A0ACC1BK75_9ROSI</name>
<gene>
    <name evidence="1" type="ORF">Patl1_21155</name>
</gene>
<organism evidence="1 2">
    <name type="scientific">Pistacia atlantica</name>
    <dbReference type="NCBI Taxonomy" id="434234"/>
    <lineage>
        <taxon>Eukaryota</taxon>
        <taxon>Viridiplantae</taxon>
        <taxon>Streptophyta</taxon>
        <taxon>Embryophyta</taxon>
        <taxon>Tracheophyta</taxon>
        <taxon>Spermatophyta</taxon>
        <taxon>Magnoliopsida</taxon>
        <taxon>eudicotyledons</taxon>
        <taxon>Gunneridae</taxon>
        <taxon>Pentapetalae</taxon>
        <taxon>rosids</taxon>
        <taxon>malvids</taxon>
        <taxon>Sapindales</taxon>
        <taxon>Anacardiaceae</taxon>
        <taxon>Pistacia</taxon>
    </lineage>
</organism>
<dbReference type="EMBL" id="CM047900">
    <property type="protein sequence ID" value="KAJ0099333.1"/>
    <property type="molecule type" value="Genomic_DNA"/>
</dbReference>
<keyword evidence="2" id="KW-1185">Reference proteome</keyword>
<reference evidence="2" key="1">
    <citation type="journal article" date="2023" name="G3 (Bethesda)">
        <title>Genome assembly and association tests identify interacting loci associated with vigor, precocity, and sex in interspecific pistachio rootstocks.</title>
        <authorList>
            <person name="Palmer W."/>
            <person name="Jacygrad E."/>
            <person name="Sagayaradj S."/>
            <person name="Cavanaugh K."/>
            <person name="Han R."/>
            <person name="Bertier L."/>
            <person name="Beede B."/>
            <person name="Kafkas S."/>
            <person name="Golino D."/>
            <person name="Preece J."/>
            <person name="Michelmore R."/>
        </authorList>
    </citation>
    <scope>NUCLEOTIDE SEQUENCE [LARGE SCALE GENOMIC DNA]</scope>
</reference>
<accession>A0ACC1BK75</accession>
<comment type="caution">
    <text evidence="1">The sequence shown here is derived from an EMBL/GenBank/DDBJ whole genome shotgun (WGS) entry which is preliminary data.</text>
</comment>
<dbReference type="Proteomes" id="UP001164250">
    <property type="component" value="Chromosome 4"/>
</dbReference>
<sequence length="134" mass="15475">MKTEPEDSTFFLRLFMALPIAKIGFMTGHRSFTGLDEGNLKGHFKGILLSTISRDVKNGVFPFAICVCESENIHSWRWLLRLLKEFIGEENKRYMFMSDRPKGIIGALELEWLGINLRLCVRHIDANFRRSGPQ</sequence>